<dbReference type="AlphaFoldDB" id="X1EIJ2"/>
<dbReference type="EMBL" id="BART01035735">
    <property type="protein sequence ID" value="GAH16939.1"/>
    <property type="molecule type" value="Genomic_DNA"/>
</dbReference>
<evidence type="ECO:0000313" key="1">
    <source>
        <dbReference type="EMBL" id="GAH16939.1"/>
    </source>
</evidence>
<feature type="non-terminal residue" evidence="1">
    <location>
        <position position="1"/>
    </location>
</feature>
<organism evidence="1">
    <name type="scientific">marine sediment metagenome</name>
    <dbReference type="NCBI Taxonomy" id="412755"/>
    <lineage>
        <taxon>unclassified sequences</taxon>
        <taxon>metagenomes</taxon>
        <taxon>ecological metagenomes</taxon>
    </lineage>
</organism>
<name>X1EIJ2_9ZZZZ</name>
<reference evidence="1" key="1">
    <citation type="journal article" date="2014" name="Front. Microbiol.">
        <title>High frequency of phylogenetically diverse reductive dehalogenase-homologous genes in deep subseafloor sedimentary metagenomes.</title>
        <authorList>
            <person name="Kawai M."/>
            <person name="Futagami T."/>
            <person name="Toyoda A."/>
            <person name="Takaki Y."/>
            <person name="Nishi S."/>
            <person name="Hori S."/>
            <person name="Arai W."/>
            <person name="Tsubouchi T."/>
            <person name="Morono Y."/>
            <person name="Uchiyama I."/>
            <person name="Ito T."/>
            <person name="Fujiyama A."/>
            <person name="Inagaki F."/>
            <person name="Takami H."/>
        </authorList>
    </citation>
    <scope>NUCLEOTIDE SEQUENCE</scope>
    <source>
        <strain evidence="1">Expedition CK06-06</strain>
    </source>
</reference>
<gene>
    <name evidence="1" type="ORF">S01H4_60558</name>
</gene>
<sequence length="185" mass="19815">LGDAIDGTGWRSGGTELITTSLEEQVDMAVDVCNSVRLHGKKGFKIYGVNGTAYHTASSDGDDWDSVLCEQAGWESIGSHEWIDVNGCIFDLKHDIGSSSVPHCRMTALAKAKLWNQLWAVKGGQPNSNVIIRAHAHYNIHCGGPGWLAMILPALQGAGSKFGGRKCEGSVDWGITVVDVDNKGH</sequence>
<comment type="caution">
    <text evidence="1">The sequence shown here is derived from an EMBL/GenBank/DDBJ whole genome shotgun (WGS) entry which is preliminary data.</text>
</comment>
<protein>
    <submittedName>
        <fullName evidence="1">Uncharacterized protein</fullName>
    </submittedName>
</protein>
<accession>X1EIJ2</accession>
<proteinExistence type="predicted"/>
<feature type="non-terminal residue" evidence="1">
    <location>
        <position position="185"/>
    </location>
</feature>